<evidence type="ECO:0000256" key="7">
    <source>
        <dbReference type="PIRSR" id="PIRSR618044-1"/>
    </source>
</evidence>
<dbReference type="GO" id="GO:0009002">
    <property type="term" value="F:serine-type D-Ala-D-Ala carboxypeptidase activity"/>
    <property type="evidence" value="ECO:0007669"/>
    <property type="project" value="InterPro"/>
</dbReference>
<keyword evidence="4" id="KW-0133">Cell shape</keyword>
<feature type="active site" evidence="7">
    <location>
        <position position="160"/>
    </location>
</feature>
<dbReference type="PRINTS" id="PR00725">
    <property type="entry name" value="DADACBPTASE1"/>
</dbReference>
<evidence type="ECO:0000256" key="9">
    <source>
        <dbReference type="RuleBase" id="RU004016"/>
    </source>
</evidence>
<evidence type="ECO:0000256" key="1">
    <source>
        <dbReference type="ARBA" id="ARBA00007164"/>
    </source>
</evidence>
<dbReference type="PANTHER" id="PTHR21581">
    <property type="entry name" value="D-ALANYL-D-ALANINE CARBOXYPEPTIDASE"/>
    <property type="match status" value="1"/>
</dbReference>
<feature type="binding site" evidence="8">
    <location>
        <position position="272"/>
    </location>
    <ligand>
        <name>substrate</name>
    </ligand>
</feature>
<organism evidence="12 13">
    <name type="scientific">Blautia hydrogenotrophica (strain DSM 10507 / JCM 14656 / S5a33)</name>
    <name type="common">Ruminococcus hydrogenotrophicus</name>
    <dbReference type="NCBI Taxonomy" id="476272"/>
    <lineage>
        <taxon>Bacteria</taxon>
        <taxon>Bacillati</taxon>
        <taxon>Bacillota</taxon>
        <taxon>Clostridia</taxon>
        <taxon>Lachnospirales</taxon>
        <taxon>Lachnospiraceae</taxon>
        <taxon>Blautia</taxon>
    </lineage>
</organism>
<keyword evidence="3" id="KW-0378">Hydrolase</keyword>
<evidence type="ECO:0000256" key="4">
    <source>
        <dbReference type="ARBA" id="ARBA00022960"/>
    </source>
</evidence>
<dbReference type="PATRIC" id="fig|476272.21.peg.370"/>
<dbReference type="eggNOG" id="COG1686">
    <property type="taxonomic scope" value="Bacteria"/>
</dbReference>
<dbReference type="PANTHER" id="PTHR21581:SF33">
    <property type="entry name" value="D-ALANYL-D-ALANINE CARBOXYPEPTIDASE DACB"/>
    <property type="match status" value="1"/>
</dbReference>
<evidence type="ECO:0000313" key="12">
    <source>
        <dbReference type="EMBL" id="EEG47439.1"/>
    </source>
</evidence>
<dbReference type="InterPro" id="IPR018044">
    <property type="entry name" value="Peptidase_S11"/>
</dbReference>
<protein>
    <recommendedName>
        <fullName evidence="11">Peptidase S11 D-alanyl-D-alanine carboxypeptidase A N-terminal domain-containing protein</fullName>
    </recommendedName>
</protein>
<evidence type="ECO:0000256" key="6">
    <source>
        <dbReference type="ARBA" id="ARBA00023316"/>
    </source>
</evidence>
<evidence type="ECO:0000256" key="3">
    <source>
        <dbReference type="ARBA" id="ARBA00022801"/>
    </source>
</evidence>
<keyword evidence="13" id="KW-1185">Reference proteome</keyword>
<dbReference type="GO" id="GO:0071555">
    <property type="term" value="P:cell wall organization"/>
    <property type="evidence" value="ECO:0007669"/>
    <property type="project" value="UniProtKB-KW"/>
</dbReference>
<evidence type="ECO:0000256" key="10">
    <source>
        <dbReference type="SAM" id="SignalP"/>
    </source>
</evidence>
<comment type="similarity">
    <text evidence="1 9">Belongs to the peptidase S11 family.</text>
</comment>
<keyword evidence="6" id="KW-0961">Cell wall biogenesis/degradation</keyword>
<dbReference type="GO" id="GO:0008360">
    <property type="term" value="P:regulation of cell shape"/>
    <property type="evidence" value="ECO:0007669"/>
    <property type="project" value="UniProtKB-KW"/>
</dbReference>
<gene>
    <name evidence="12" type="ORF">RUMHYD_03691</name>
</gene>
<reference evidence="12 13" key="2">
    <citation type="submission" date="2009-02" db="EMBL/GenBank/DDBJ databases">
        <title>Draft genome sequence of Blautia hydrogenotrophica DSM 10507 (Ruminococcus hydrogenotrophicus DSM 10507).</title>
        <authorList>
            <person name="Sudarsanam P."/>
            <person name="Ley R."/>
            <person name="Guruge J."/>
            <person name="Turnbaugh P.J."/>
            <person name="Mahowald M."/>
            <person name="Liep D."/>
            <person name="Gordon J."/>
        </authorList>
    </citation>
    <scope>NUCLEOTIDE SEQUENCE [LARGE SCALE GENOMIC DNA]</scope>
    <source>
        <strain evidence="13">DSM 10507 / JCM 14656 / S5a33</strain>
    </source>
</reference>
<feature type="signal peptide" evidence="10">
    <location>
        <begin position="1"/>
        <end position="31"/>
    </location>
</feature>
<dbReference type="InterPro" id="IPR001967">
    <property type="entry name" value="Peptidase_S11_N"/>
</dbReference>
<dbReference type="SUPFAM" id="SSF56601">
    <property type="entry name" value="beta-lactamase/transpeptidase-like"/>
    <property type="match status" value="1"/>
</dbReference>
<feature type="active site" description="Proton acceptor" evidence="7">
    <location>
        <position position="105"/>
    </location>
</feature>
<feature type="domain" description="Peptidase S11 D-alanyl-D-alanine carboxypeptidase A N-terminal" evidence="11">
    <location>
        <begin position="70"/>
        <end position="302"/>
    </location>
</feature>
<accession>C0CS25</accession>
<dbReference type="AlphaFoldDB" id="C0CS25"/>
<dbReference type="Pfam" id="PF00768">
    <property type="entry name" value="Peptidase_S11"/>
    <property type="match status" value="1"/>
</dbReference>
<dbReference type="RefSeq" id="WP_005952260.1">
    <property type="nucleotide sequence ID" value="NZ_CP136423.1"/>
</dbReference>
<evidence type="ECO:0000313" key="13">
    <source>
        <dbReference type="Proteomes" id="UP000003100"/>
    </source>
</evidence>
<keyword evidence="5" id="KW-0573">Peptidoglycan synthesis</keyword>
<dbReference type="InterPro" id="IPR012338">
    <property type="entry name" value="Beta-lactam/transpept-like"/>
</dbReference>
<reference evidence="12 13" key="1">
    <citation type="submission" date="2009-01" db="EMBL/GenBank/DDBJ databases">
        <authorList>
            <person name="Fulton L."/>
            <person name="Clifton S."/>
            <person name="Fulton B."/>
            <person name="Xu J."/>
            <person name="Minx P."/>
            <person name="Pepin K.H."/>
            <person name="Johnson M."/>
            <person name="Bhonagiri V."/>
            <person name="Nash W.E."/>
            <person name="Mardis E.R."/>
            <person name="Wilson R.K."/>
        </authorList>
    </citation>
    <scope>NUCLEOTIDE SEQUENCE [LARGE SCALE GENOMIC DNA]</scope>
    <source>
        <strain evidence="13">DSM 10507 / JCM 14656 / S5a33</strain>
    </source>
</reference>
<dbReference type="Gene3D" id="3.40.710.10">
    <property type="entry name" value="DD-peptidase/beta-lactamase superfamily"/>
    <property type="match status" value="1"/>
</dbReference>
<feature type="chain" id="PRO_5002895370" description="Peptidase S11 D-alanyl-D-alanine carboxypeptidase A N-terminal domain-containing protein" evidence="10">
    <location>
        <begin position="32"/>
        <end position="423"/>
    </location>
</feature>
<evidence type="ECO:0000256" key="2">
    <source>
        <dbReference type="ARBA" id="ARBA00022729"/>
    </source>
</evidence>
<dbReference type="Proteomes" id="UP000003100">
    <property type="component" value="Unassembled WGS sequence"/>
</dbReference>
<name>C0CS25_BLAHS</name>
<dbReference type="EMBL" id="ACBZ01000196">
    <property type="protein sequence ID" value="EEG47439.1"/>
    <property type="molecule type" value="Genomic_DNA"/>
</dbReference>
<dbReference type="GeneID" id="86823448"/>
<evidence type="ECO:0000259" key="11">
    <source>
        <dbReference type="Pfam" id="PF00768"/>
    </source>
</evidence>
<proteinExistence type="inferred from homology"/>
<dbReference type="GO" id="GO:0006508">
    <property type="term" value="P:proteolysis"/>
    <property type="evidence" value="ECO:0007669"/>
    <property type="project" value="InterPro"/>
</dbReference>
<dbReference type="HOGENOM" id="CLU_027070_7_1_9"/>
<keyword evidence="2 10" id="KW-0732">Signal</keyword>
<sequence length="423" mass="47134">MKQNKTILLSILAVILLMQSLFITVPVSATAEDIPPANEAVSDPTPTPVPHTAYYDGKITSNQIKGWPEGPKVEAGSAVLMDANTGAILYSKNAHKKLYPASITKIMTTALAMQRCNPDDTVTFSDYAITHQDVDSSNIGCLVGEQMKVSDCYRAIMLASANEVATAIAEQSCGNLKNFVELMNQTARQIGCTRTHFNNANGLPDKHHYTTAHDMALIARYAWKNTQFRKVATTLEYTIEPTNLYTEPRVLYNHHKMMSNTGYYYEGCLGGKTGYTQAAGNTLVTYAKRGHMTLICVVLQDEGTYTYTDTAALFDYGFNNFKNIQVEKKGPKYLDINLDPLTQTVLDYRQSKSPMFAYHGYFITVPTEIDTDKIYAKTTIIPNPIGNKKLRTSYLYKHNNWFLGASDSYEQQENLLFLAALSS</sequence>
<evidence type="ECO:0000256" key="8">
    <source>
        <dbReference type="PIRSR" id="PIRSR618044-2"/>
    </source>
</evidence>
<feature type="active site" description="Acyl-ester intermediate" evidence="7">
    <location>
        <position position="102"/>
    </location>
</feature>
<dbReference type="GO" id="GO:0009252">
    <property type="term" value="P:peptidoglycan biosynthetic process"/>
    <property type="evidence" value="ECO:0007669"/>
    <property type="project" value="UniProtKB-KW"/>
</dbReference>
<evidence type="ECO:0000256" key="5">
    <source>
        <dbReference type="ARBA" id="ARBA00022984"/>
    </source>
</evidence>